<feature type="transmembrane region" description="Helical" evidence="8">
    <location>
        <begin position="83"/>
        <end position="103"/>
    </location>
</feature>
<evidence type="ECO:0000259" key="9">
    <source>
        <dbReference type="PROSITE" id="PS50850"/>
    </source>
</evidence>
<feature type="transmembrane region" description="Helical" evidence="8">
    <location>
        <begin position="45"/>
        <end position="63"/>
    </location>
</feature>
<comment type="similarity">
    <text evidence="2">Belongs to the major facilitator superfamily.</text>
</comment>
<dbReference type="AlphaFoldDB" id="A0A8H6C5G9"/>
<feature type="domain" description="Major facilitator superfamily (MFS) profile" evidence="9">
    <location>
        <begin position="49"/>
        <end position="471"/>
    </location>
</feature>
<feature type="region of interest" description="Disordered" evidence="7">
    <location>
        <begin position="1"/>
        <end position="26"/>
    </location>
</feature>
<sequence>MSQDNDNQDLESITIKPPTSQETTTSKYEGEILTIDSTNWRNSRLLKLQILVSFAVFILFGLAEQTVGTIIPKLQHDYAINDIQISFIFFCSVSGYLLTAMINSITHEYLGIRGVTVLGSTSMALSYLIVSHKPPFVIFLMCYFMSGVGFGTLDASINTWMGNLVDSNQLLGIVHGCYGIGSLISPSLISYLLSKSNHPWKWQNYYVILSVVAGFCLVSLILTFKYETPKKYKYISELRHQQQKEQGQTQKDGSIELEHFTATVEDNQEDGEEEEDDDDHHSTSVRKTLSSTLVWSFALILFIYVGGEAAFAAWLVTFLLRIKNLDYKTASYMATTFWSGVTIGRIGLGFVTAHFFSSELWANLIYILTSTLLVIVLFLVVLVTGVAIGPIFPTTIVSSVNILPAKYQTSGIGFICAFGGGGGAGIPFLIGLLAESSEVGLRTYPLIISLMFGILLGVWILVMQKYSSKYKRNTL</sequence>
<evidence type="ECO:0000256" key="5">
    <source>
        <dbReference type="ARBA" id="ARBA00022989"/>
    </source>
</evidence>
<keyword evidence="4 8" id="KW-0812">Transmembrane</keyword>
<feature type="region of interest" description="Disordered" evidence="7">
    <location>
        <begin position="264"/>
        <end position="283"/>
    </location>
</feature>
<dbReference type="PANTHER" id="PTHR23514">
    <property type="entry name" value="BYPASS OF STOP CODON PROTEIN 6"/>
    <property type="match status" value="1"/>
</dbReference>
<protein>
    <submittedName>
        <fullName evidence="10">Major Facilitator Superfamily protein</fullName>
    </submittedName>
</protein>
<feature type="transmembrane region" description="Helical" evidence="8">
    <location>
        <begin position="412"/>
        <end position="434"/>
    </location>
</feature>
<name>A0A8H6C5G9_CANAX</name>
<dbReference type="GO" id="GO:0016020">
    <property type="term" value="C:membrane"/>
    <property type="evidence" value="ECO:0007669"/>
    <property type="project" value="TreeGrafter"/>
</dbReference>
<proteinExistence type="inferred from homology"/>
<feature type="transmembrane region" description="Helical" evidence="8">
    <location>
        <begin position="205"/>
        <end position="224"/>
    </location>
</feature>
<accession>A0A8H6C5G9</accession>
<dbReference type="PANTHER" id="PTHR23514:SF3">
    <property type="entry name" value="BYPASS OF STOP CODON PROTEIN 6"/>
    <property type="match status" value="1"/>
</dbReference>
<evidence type="ECO:0000256" key="6">
    <source>
        <dbReference type="ARBA" id="ARBA00023136"/>
    </source>
</evidence>
<dbReference type="InterPro" id="IPR051788">
    <property type="entry name" value="MFS_Transporter"/>
</dbReference>
<evidence type="ECO:0000256" key="3">
    <source>
        <dbReference type="ARBA" id="ARBA00022448"/>
    </source>
</evidence>
<keyword evidence="6 8" id="KW-0472">Membrane</keyword>
<dbReference type="GO" id="GO:0012505">
    <property type="term" value="C:endomembrane system"/>
    <property type="evidence" value="ECO:0007669"/>
    <property type="project" value="UniProtKB-SubCell"/>
</dbReference>
<comment type="caution">
    <text evidence="10">The sequence shown here is derived from an EMBL/GenBank/DDBJ whole genome shotgun (WGS) entry which is preliminary data.</text>
</comment>
<keyword evidence="5 8" id="KW-1133">Transmembrane helix</keyword>
<dbReference type="InterPro" id="IPR036259">
    <property type="entry name" value="MFS_trans_sf"/>
</dbReference>
<dbReference type="Proteomes" id="UP000536275">
    <property type="component" value="Unassembled WGS sequence"/>
</dbReference>
<evidence type="ECO:0000256" key="1">
    <source>
        <dbReference type="ARBA" id="ARBA00004127"/>
    </source>
</evidence>
<feature type="compositionally biased region" description="Acidic residues" evidence="7">
    <location>
        <begin position="266"/>
        <end position="278"/>
    </location>
</feature>
<evidence type="ECO:0000256" key="7">
    <source>
        <dbReference type="SAM" id="MobiDB-lite"/>
    </source>
</evidence>
<dbReference type="Gene3D" id="1.20.1250.20">
    <property type="entry name" value="MFS general substrate transporter like domains"/>
    <property type="match status" value="1"/>
</dbReference>
<evidence type="ECO:0000313" key="10">
    <source>
        <dbReference type="EMBL" id="KAF6071867.1"/>
    </source>
</evidence>
<comment type="subcellular location">
    <subcellularLocation>
        <location evidence="1">Endomembrane system</location>
        <topology evidence="1">Multi-pass membrane protein</topology>
    </subcellularLocation>
</comment>
<dbReference type="Pfam" id="PF07690">
    <property type="entry name" value="MFS_1"/>
    <property type="match status" value="1"/>
</dbReference>
<feature type="transmembrane region" description="Helical" evidence="8">
    <location>
        <begin position="170"/>
        <end position="193"/>
    </location>
</feature>
<feature type="transmembrane region" description="Helical" evidence="8">
    <location>
        <begin position="110"/>
        <end position="130"/>
    </location>
</feature>
<feature type="transmembrane region" description="Helical" evidence="8">
    <location>
        <begin position="136"/>
        <end position="158"/>
    </location>
</feature>
<organism evidence="10 11">
    <name type="scientific">Candida albicans</name>
    <name type="common">Yeast</name>
    <dbReference type="NCBI Taxonomy" id="5476"/>
    <lineage>
        <taxon>Eukaryota</taxon>
        <taxon>Fungi</taxon>
        <taxon>Dikarya</taxon>
        <taxon>Ascomycota</taxon>
        <taxon>Saccharomycotina</taxon>
        <taxon>Pichiomycetes</taxon>
        <taxon>Debaryomycetaceae</taxon>
        <taxon>Candida/Lodderomyces clade</taxon>
        <taxon>Candida</taxon>
    </lineage>
</organism>
<dbReference type="FunFam" id="1.20.1250.20:FF:001061">
    <property type="entry name" value="Bypass of stop codon protein, putative"/>
    <property type="match status" value="1"/>
</dbReference>
<evidence type="ECO:0000313" key="11">
    <source>
        <dbReference type="Proteomes" id="UP000536275"/>
    </source>
</evidence>
<dbReference type="PROSITE" id="PS50850">
    <property type="entry name" value="MFS"/>
    <property type="match status" value="1"/>
</dbReference>
<dbReference type="EMBL" id="JABWAD010000010">
    <property type="protein sequence ID" value="KAF6071867.1"/>
    <property type="molecule type" value="Genomic_DNA"/>
</dbReference>
<dbReference type="InterPro" id="IPR011701">
    <property type="entry name" value="MFS"/>
</dbReference>
<dbReference type="SUPFAM" id="SSF103473">
    <property type="entry name" value="MFS general substrate transporter"/>
    <property type="match status" value="1"/>
</dbReference>
<dbReference type="GO" id="GO:0022857">
    <property type="term" value="F:transmembrane transporter activity"/>
    <property type="evidence" value="ECO:0007669"/>
    <property type="project" value="InterPro"/>
</dbReference>
<keyword evidence="3" id="KW-0813">Transport</keyword>
<feature type="compositionally biased region" description="Polar residues" evidence="7">
    <location>
        <begin position="17"/>
        <end position="26"/>
    </location>
</feature>
<evidence type="ECO:0000256" key="8">
    <source>
        <dbReference type="SAM" id="Phobius"/>
    </source>
</evidence>
<reference evidence="10 11" key="1">
    <citation type="submission" date="2020-03" db="EMBL/GenBank/DDBJ databases">
        <title>FDA dAtabase for Regulatory Grade micrObial Sequences (FDA-ARGOS): Supporting development and validation of Infectious Disease Dx tests.</title>
        <authorList>
            <person name="Campos J."/>
            <person name="Goldberg B."/>
            <person name="Tallon L."/>
            <person name="Sadzewicz L."/>
            <person name="Vavikolanu K."/>
            <person name="Mehta A."/>
            <person name="Aluvathingal J."/>
            <person name="Nadendla S."/>
            <person name="Nandy P."/>
            <person name="Geyer C."/>
            <person name="Yan Y."/>
            <person name="Sichtig H."/>
        </authorList>
    </citation>
    <scope>NUCLEOTIDE SEQUENCE [LARGE SCALE GENOMIC DNA]</scope>
    <source>
        <strain evidence="10 11">FDAARGOS_656</strain>
    </source>
</reference>
<evidence type="ECO:0000256" key="4">
    <source>
        <dbReference type="ARBA" id="ARBA00022692"/>
    </source>
</evidence>
<feature type="transmembrane region" description="Helical" evidence="8">
    <location>
        <begin position="446"/>
        <end position="466"/>
    </location>
</feature>
<feature type="transmembrane region" description="Helical" evidence="8">
    <location>
        <begin position="336"/>
        <end position="357"/>
    </location>
</feature>
<dbReference type="InterPro" id="IPR020846">
    <property type="entry name" value="MFS_dom"/>
</dbReference>
<feature type="transmembrane region" description="Helical" evidence="8">
    <location>
        <begin position="364"/>
        <end position="392"/>
    </location>
</feature>
<gene>
    <name evidence="10" type="ORF">FOB64_000825</name>
</gene>
<feature type="transmembrane region" description="Helical" evidence="8">
    <location>
        <begin position="293"/>
        <end position="316"/>
    </location>
</feature>
<evidence type="ECO:0000256" key="2">
    <source>
        <dbReference type="ARBA" id="ARBA00008335"/>
    </source>
</evidence>